<dbReference type="Gramene" id="KVH87820">
    <property type="protein sequence ID" value="KVH87820"/>
    <property type="gene ID" value="Ccrd_024867"/>
</dbReference>
<organism evidence="1 2">
    <name type="scientific">Cynara cardunculus var. scolymus</name>
    <name type="common">Globe artichoke</name>
    <name type="synonym">Cynara scolymus</name>
    <dbReference type="NCBI Taxonomy" id="59895"/>
    <lineage>
        <taxon>Eukaryota</taxon>
        <taxon>Viridiplantae</taxon>
        <taxon>Streptophyta</taxon>
        <taxon>Embryophyta</taxon>
        <taxon>Tracheophyta</taxon>
        <taxon>Spermatophyta</taxon>
        <taxon>Magnoliopsida</taxon>
        <taxon>eudicotyledons</taxon>
        <taxon>Gunneridae</taxon>
        <taxon>Pentapetalae</taxon>
        <taxon>asterids</taxon>
        <taxon>campanulids</taxon>
        <taxon>Asterales</taxon>
        <taxon>Asteraceae</taxon>
        <taxon>Carduoideae</taxon>
        <taxon>Cardueae</taxon>
        <taxon>Carduinae</taxon>
        <taxon>Cynara</taxon>
    </lineage>
</organism>
<comment type="caution">
    <text evidence="1">The sequence shown here is derived from an EMBL/GenBank/DDBJ whole genome shotgun (WGS) entry which is preliminary data.</text>
</comment>
<reference evidence="1 2" key="1">
    <citation type="journal article" date="2016" name="Sci. Rep.">
        <title>The genome sequence of the outbreeding globe artichoke constructed de novo incorporating a phase-aware low-pass sequencing strategy of F1 progeny.</title>
        <authorList>
            <person name="Scaglione D."/>
            <person name="Reyes-Chin-Wo S."/>
            <person name="Acquadro A."/>
            <person name="Froenicke L."/>
            <person name="Portis E."/>
            <person name="Beitel C."/>
            <person name="Tirone M."/>
            <person name="Mauro R."/>
            <person name="Lo Monaco A."/>
            <person name="Mauromicale G."/>
            <person name="Faccioli P."/>
            <person name="Cattivelli L."/>
            <person name="Rieseberg L."/>
            <person name="Michelmore R."/>
            <person name="Lanteri S."/>
        </authorList>
    </citation>
    <scope>NUCLEOTIDE SEQUENCE [LARGE SCALE GENOMIC DNA]</scope>
    <source>
        <strain evidence="1">2C</strain>
    </source>
</reference>
<dbReference type="InterPro" id="IPR027417">
    <property type="entry name" value="P-loop_NTPase"/>
</dbReference>
<dbReference type="Proteomes" id="UP000243975">
    <property type="component" value="Unassembled WGS sequence"/>
</dbReference>
<evidence type="ECO:0000313" key="1">
    <source>
        <dbReference type="EMBL" id="KVH87820.1"/>
    </source>
</evidence>
<protein>
    <submittedName>
        <fullName evidence="1">Uncharacterized protein</fullName>
    </submittedName>
</protein>
<name>A0A124SAL2_CYNCS</name>
<dbReference type="AlphaFoldDB" id="A0A124SAL2"/>
<keyword evidence="2" id="KW-1185">Reference proteome</keyword>
<dbReference type="SUPFAM" id="SSF52540">
    <property type="entry name" value="P-loop containing nucleoside triphosphate hydrolases"/>
    <property type="match status" value="1"/>
</dbReference>
<evidence type="ECO:0000313" key="2">
    <source>
        <dbReference type="Proteomes" id="UP000243975"/>
    </source>
</evidence>
<dbReference type="STRING" id="59895.A0A124SAL2"/>
<accession>A0A124SAL2</accession>
<sequence>MDDFRLQIRGSQDDYAYNQGFGVLIFNNDFPEFTYDTIGFLEKNRDLLHFDSIQLLSSCKCKLPQIFAPNMCSQPEKPVAGSLNKSGGVDSQKLSAMSKFKELRQQDRTLLSHYCIKRRSLSLDIKWVNVFNSSWNGIMNFKERLVNKDHFIAIKLAISLRKAGIRKTGLWIPIVVICGLHILI</sequence>
<gene>
    <name evidence="1" type="ORF">Ccrd_024867</name>
</gene>
<proteinExistence type="predicted"/>
<dbReference type="EMBL" id="LEKV01005790">
    <property type="protein sequence ID" value="KVH87820.1"/>
    <property type="molecule type" value="Genomic_DNA"/>
</dbReference>